<dbReference type="Proteomes" id="UP000183567">
    <property type="component" value="Unassembled WGS sequence"/>
</dbReference>
<sequence length="53" mass="5656">MSVVEAAGSAPEGCEIRLCGRQSDRLTEMWVREGPVAKKGWRGQKNAGGPVIS</sequence>
<organism evidence="1 2">
    <name type="scientific">Rhizopogon vesiculosus</name>
    <dbReference type="NCBI Taxonomy" id="180088"/>
    <lineage>
        <taxon>Eukaryota</taxon>
        <taxon>Fungi</taxon>
        <taxon>Dikarya</taxon>
        <taxon>Basidiomycota</taxon>
        <taxon>Agaricomycotina</taxon>
        <taxon>Agaricomycetes</taxon>
        <taxon>Agaricomycetidae</taxon>
        <taxon>Boletales</taxon>
        <taxon>Suillineae</taxon>
        <taxon>Rhizopogonaceae</taxon>
        <taxon>Rhizopogon</taxon>
    </lineage>
</organism>
<protein>
    <submittedName>
        <fullName evidence="1">Uncharacterized protein</fullName>
    </submittedName>
</protein>
<comment type="caution">
    <text evidence="1">The sequence shown here is derived from an EMBL/GenBank/DDBJ whole genome shotgun (WGS) entry which is preliminary data.</text>
</comment>
<evidence type="ECO:0000313" key="1">
    <source>
        <dbReference type="EMBL" id="OJA17549.1"/>
    </source>
</evidence>
<dbReference type="EMBL" id="LVVM01001938">
    <property type="protein sequence ID" value="OJA17549.1"/>
    <property type="molecule type" value="Genomic_DNA"/>
</dbReference>
<keyword evidence="2" id="KW-1185">Reference proteome</keyword>
<dbReference type="AlphaFoldDB" id="A0A1J8Q975"/>
<dbReference type="OrthoDB" id="2639390at2759"/>
<proteinExistence type="predicted"/>
<gene>
    <name evidence="1" type="ORF">AZE42_12115</name>
</gene>
<reference evidence="1 2" key="1">
    <citation type="submission" date="2016-03" db="EMBL/GenBank/DDBJ databases">
        <title>Comparative genomics of the ectomycorrhizal sister species Rhizopogon vinicolor and Rhizopogon vesiculosus (Basidiomycota: Boletales) reveals a divergence of the mating type B locus.</title>
        <authorList>
            <person name="Mujic A.B."/>
            <person name="Kuo A."/>
            <person name="Tritt A."/>
            <person name="Lipzen A."/>
            <person name="Chen C."/>
            <person name="Johnson J."/>
            <person name="Sharma A."/>
            <person name="Barry K."/>
            <person name="Grigoriev I.V."/>
            <person name="Spatafora J.W."/>
        </authorList>
    </citation>
    <scope>NUCLEOTIDE SEQUENCE [LARGE SCALE GENOMIC DNA]</scope>
    <source>
        <strain evidence="1 2">AM-OR11-056</strain>
    </source>
</reference>
<accession>A0A1J8Q975</accession>
<name>A0A1J8Q975_9AGAM</name>
<evidence type="ECO:0000313" key="2">
    <source>
        <dbReference type="Proteomes" id="UP000183567"/>
    </source>
</evidence>